<dbReference type="GO" id="GO:0034474">
    <property type="term" value="P:U2 snRNA 3'-end processing"/>
    <property type="evidence" value="ECO:0007669"/>
    <property type="project" value="InterPro"/>
</dbReference>
<dbReference type="FunCoup" id="A0A6J2YEK2">
    <property type="interactions" value="1183"/>
</dbReference>
<dbReference type="InterPro" id="IPR016024">
    <property type="entry name" value="ARM-type_fold"/>
</dbReference>
<dbReference type="GO" id="GO:0032039">
    <property type="term" value="C:integrator complex"/>
    <property type="evidence" value="ECO:0007669"/>
    <property type="project" value="InterPro"/>
</dbReference>
<dbReference type="Pfam" id="PF22928">
    <property type="entry name" value="INTS1_R4"/>
    <property type="match status" value="1"/>
</dbReference>
<feature type="domain" description="Integrator complex subunit 1 R4" evidence="4">
    <location>
        <begin position="1860"/>
        <end position="1957"/>
    </location>
</feature>
<dbReference type="InterPro" id="IPR022145">
    <property type="entry name" value="INTS1_RPB2-bd"/>
</dbReference>
<feature type="domain" description="Integrator complex subunit 1 INTS2-binding" evidence="5">
    <location>
        <begin position="946"/>
        <end position="1261"/>
    </location>
</feature>
<dbReference type="SUPFAM" id="SSF48371">
    <property type="entry name" value="ARM repeat"/>
    <property type="match status" value="2"/>
</dbReference>
<feature type="compositionally biased region" description="Polar residues" evidence="1">
    <location>
        <begin position="49"/>
        <end position="60"/>
    </location>
</feature>
<dbReference type="InterPro" id="IPR038902">
    <property type="entry name" value="INTS1"/>
</dbReference>
<gene>
    <name evidence="7" type="primary">LOC115886524</name>
</gene>
<evidence type="ECO:0000256" key="1">
    <source>
        <dbReference type="SAM" id="MobiDB-lite"/>
    </source>
</evidence>
<evidence type="ECO:0000259" key="4">
    <source>
        <dbReference type="Pfam" id="PF22928"/>
    </source>
</evidence>
<evidence type="ECO:0000259" key="3">
    <source>
        <dbReference type="Pfam" id="PF22927"/>
    </source>
</evidence>
<dbReference type="PANTHER" id="PTHR21224">
    <property type="entry name" value="INTEGRATOR COMPLEX SUBUNIT 1"/>
    <property type="match status" value="1"/>
</dbReference>
<dbReference type="OrthoDB" id="19938at2759"/>
<dbReference type="InterPro" id="IPR011989">
    <property type="entry name" value="ARM-like"/>
</dbReference>
<dbReference type="InterPro" id="IPR053964">
    <property type="entry name" value="INT1_R3"/>
</dbReference>
<dbReference type="Pfam" id="PF22927">
    <property type="entry name" value="INT1_R3"/>
    <property type="match status" value="1"/>
</dbReference>
<protein>
    <submittedName>
        <fullName evidence="7">Integrator complex subunit 1 isoform X1</fullName>
    </submittedName>
</protein>
<dbReference type="Pfam" id="PF12432">
    <property type="entry name" value="INTS1_RP2B-bd"/>
    <property type="match status" value="1"/>
</dbReference>
<organism evidence="6 7">
    <name type="scientific">Sitophilus oryzae</name>
    <name type="common">Rice weevil</name>
    <name type="synonym">Curculio oryzae</name>
    <dbReference type="NCBI Taxonomy" id="7048"/>
    <lineage>
        <taxon>Eukaryota</taxon>
        <taxon>Metazoa</taxon>
        <taxon>Ecdysozoa</taxon>
        <taxon>Arthropoda</taxon>
        <taxon>Hexapoda</taxon>
        <taxon>Insecta</taxon>
        <taxon>Pterygota</taxon>
        <taxon>Neoptera</taxon>
        <taxon>Endopterygota</taxon>
        <taxon>Coleoptera</taxon>
        <taxon>Polyphaga</taxon>
        <taxon>Cucujiformia</taxon>
        <taxon>Curculionidae</taxon>
        <taxon>Dryophthorinae</taxon>
        <taxon>Sitophilus</taxon>
    </lineage>
</organism>
<evidence type="ECO:0000259" key="5">
    <source>
        <dbReference type="Pfam" id="PF22929"/>
    </source>
</evidence>
<dbReference type="RefSeq" id="XP_030761584.1">
    <property type="nucleotide sequence ID" value="XM_030905724.1"/>
</dbReference>
<reference evidence="7" key="1">
    <citation type="submission" date="2025-08" db="UniProtKB">
        <authorList>
            <consortium name="RefSeq"/>
        </authorList>
    </citation>
    <scope>IDENTIFICATION</scope>
    <source>
        <tissue evidence="7">Gonads</tissue>
    </source>
</reference>
<dbReference type="GeneID" id="115886524"/>
<sequence>MDRGKSLTGTRGPKSKISQQMPDSFIALGAKPGTSRDDSKRPIPLPKPSVTSLGSSNSVTADKLKREGSSSSLTVPPTKKLKVGLPGVSRPGVVSSSGSSLLTIDRMGGGTPGIEPWEVLGIDCEVGELFDKITPLLATENIDKLSGYILGLIKLLKASKSKPCKVVWSILCAIASLRSDVFTSEITVNAMVSVLRRDINAGLKNIHKSNSHVDQMFLNLIYFGFADKDNWPEIFVKLYVEDAIGDRVIIDSPFAKPFVDNVVTAFHTKLPPSSLLKSETWTSAARDTSSPLTINSVDEDDSVGEQKIIVESWFTKIVPRFTHSQEKVEQIVLEAIRELLARRQQPETISKNFVRFLSTACGLTEIRIIGVARIEAWLHNHKLMKPAQELLAYICYNCSANSQRDLEVIAQLSKLRLKNKPMVNYFNNCLREMVVAFPENLYPLLKYTIYNELSNARNPNNLIVVGALFQVKDEQAADALADICLELLLNKDDYLRSLRVLLKEINRVLRHDFNLLTVVHSLLRERPDLAPTIREHEFRERIFLSLVDLSAMCMLLCVSPQVRDAATQSKRDVTVLEAFKKQVANIQRECIIWLHEYALKIYRPNIADFHHALLKVLFLEQAEHYYKVDSWPGENERNLFLRLASEVPLLQTTLLRVLLIGINKEYPITPTEIVDIVDQLIKRAANLPNDLEPPLFVDKLEIVDLIFNLCSYNYPENITLPHGYVPPKLAISNLYWKAWLMLLILAAHNPLTIGNLAWNKYPTLKMFMEMCITNYFSYPPPTMISLEEDFQSKEQQVLVIEKQTILEFESHLAAASTKAEINEQTSLLLPQLMELNPQGDPRRPPPPILDILQTLNNSHRLGHLLCKSRHPDFLLDIMSRQGGTAHMPWLAELVHSSEGVLSHLPVQCLCEYLLSTAPAEKLTKHGQLLAHLRTVVNGPDPQTAGEVLEYLFRRLASDHGASRAQATKGLAMILAPSDVVTVEGSPETYINWLSQYITQFVHFGVIKNMLAQVLRQALQIETNPAIVSSYINFLATRDCYESFADLNELITDLSSVIIERHSVASYVLPGKNSTTLKNLLQIFCLYTLKAKAHAEESYAIHQGFNDYVIVSWGTGEQCAMQPLVIHAAIVLLTYGPLEHFEPFNILLNTWFPLNMDHPRAYSPDTSETTSYLPDWMKLRMIRSNVSTLVDAAIEKLEAPKLVLFIQSFGIPTSSISKLLNTLDKATILDQKLVMESVLDKTYMIQLVEVQNKRGAVGGDIFVKAIEMHIPPVPDVDIGVSVEVKKQLPVVNQKEKVYLNDKAIGESLNVLFNSLYSGDKNKIILSLVKSIKSKKYIRDLLFNYIKTVPISTILPNILQYNSFSTLFSLMFSRDSLNTEKQQFISKLLSGIPSNNCTARVLRYCLSECTKMEEDVKPQLNLEDIVKKEELITNVKSEEVLSRAESLGEKLGKILLEDQNEAEKTGLLVDWLSALELEIANSAKDKIQVDLLFSKNELHFRPLLMSLLLQRASWNSLQNLVLYLLSGDTNNSCPVAVLDFLTALIKSPKLWQGRDKAVPKHYHSEDVLQLNESQVKTVVAYILEESRIHQTNWKQKMEIRLQLLLKCIGNHATVIVRDLVKDLDTNIYSRELLIMIYMSLPYSGQNEIKFKPETALNISKMSCSSTIDKISHCLLSALAATPRSKDWPRKSQDLELFARKLTATHPLLVLRQLPMLAGSLKGRAQFDWSVLKSRWHFTLFGQVLGLMELLQPYIFQQNATLCELLDSYFLLLQCNSQRSELVVIVKRIVSFVQNWMVNDVKGASKFLQEHGSILNDIQFNQPGVRPLLSSVSLPTTDQEVPSELLVGAVNPPLPESYPQHWSQLKTSLQSSDSLGALQEIDHITNKRPQLLESVAQSLYGLMEAPNSSVRSLALLLINRWLKYNPKAASEALPAVLSCLDSQNGDAVASFLERLSDFVPVMQEYAKIILTKVFQLGMKSALSSSGSITKTIDLLCLQNGC</sequence>
<name>A0A6J2YEK2_SITOR</name>
<dbReference type="KEGG" id="soy:115886524"/>
<evidence type="ECO:0000313" key="7">
    <source>
        <dbReference type="RefSeq" id="XP_030761584.1"/>
    </source>
</evidence>
<dbReference type="InterPro" id="IPR053966">
    <property type="entry name" value="INTS1_INTS2-bd"/>
</dbReference>
<feature type="domain" description="Integrator complex subunit 1 RPB2-binding" evidence="2">
    <location>
        <begin position="326"/>
        <end position="481"/>
    </location>
</feature>
<evidence type="ECO:0000259" key="2">
    <source>
        <dbReference type="Pfam" id="PF12432"/>
    </source>
</evidence>
<dbReference type="Gene3D" id="1.25.10.10">
    <property type="entry name" value="Leucine-rich Repeat Variant"/>
    <property type="match status" value="1"/>
</dbReference>
<dbReference type="InterPro" id="IPR053965">
    <property type="entry name" value="INTS1_R4"/>
</dbReference>
<keyword evidence="6" id="KW-1185">Reference proteome</keyword>
<accession>A0A6J2YEK2</accession>
<dbReference type="InParanoid" id="A0A6J2YEK2"/>
<dbReference type="CTD" id="26173"/>
<dbReference type="PANTHER" id="PTHR21224:SF1">
    <property type="entry name" value="INTEGRATOR COMPLEX SUBUNIT 1"/>
    <property type="match status" value="1"/>
</dbReference>
<feature type="domain" description="Integrator complex subunit 1 R3" evidence="3">
    <location>
        <begin position="1665"/>
        <end position="1820"/>
    </location>
</feature>
<dbReference type="Pfam" id="PF22929">
    <property type="entry name" value="INTS1_INTS2-bd"/>
    <property type="match status" value="1"/>
</dbReference>
<dbReference type="Proteomes" id="UP000504635">
    <property type="component" value="Unplaced"/>
</dbReference>
<evidence type="ECO:0000313" key="6">
    <source>
        <dbReference type="Proteomes" id="UP000504635"/>
    </source>
</evidence>
<feature type="region of interest" description="Disordered" evidence="1">
    <location>
        <begin position="1"/>
        <end position="81"/>
    </location>
</feature>
<proteinExistence type="predicted"/>